<evidence type="ECO:0000313" key="1">
    <source>
        <dbReference type="EMBL" id="QJE73927.1"/>
    </source>
</evidence>
<proteinExistence type="predicted"/>
<dbReference type="EMBL" id="CP051775">
    <property type="protein sequence ID" value="QJE73927.1"/>
    <property type="molecule type" value="Genomic_DNA"/>
</dbReference>
<keyword evidence="2" id="KW-1185">Reference proteome</keyword>
<protein>
    <submittedName>
        <fullName evidence="1">Uncharacterized protein</fullName>
    </submittedName>
</protein>
<organism evidence="1 2">
    <name type="scientific">Aerophototrophica crusticola</name>
    <dbReference type="NCBI Taxonomy" id="1709002"/>
    <lineage>
        <taxon>Bacteria</taxon>
        <taxon>Pseudomonadati</taxon>
        <taxon>Pseudomonadota</taxon>
        <taxon>Alphaproteobacteria</taxon>
        <taxon>Rhodospirillales</taxon>
        <taxon>Rhodospirillaceae</taxon>
        <taxon>Aerophototrophica</taxon>
    </lineage>
</organism>
<accession>A0A858R984</accession>
<dbReference type="Proteomes" id="UP000501891">
    <property type="component" value="Chromosome"/>
</dbReference>
<name>A0A858R984_9PROT</name>
<gene>
    <name evidence="1" type="ORF">HHL28_13230</name>
</gene>
<evidence type="ECO:0000313" key="2">
    <source>
        <dbReference type="Proteomes" id="UP000501891"/>
    </source>
</evidence>
<sequence>METTAPATPPLTRAARRAAGLLGLPALLAGVLHLALSAPADLQGSAGDSAMSAQRISAADPLAPFPAVADGGAARATPVPARLECHVTSVAGTGGQGLCILRVTPRQDI</sequence>
<dbReference type="AlphaFoldDB" id="A0A858R984"/>
<dbReference type="KEGG" id="acru:HHL28_13230"/>
<reference evidence="1" key="1">
    <citation type="submission" date="2020-04" db="EMBL/GenBank/DDBJ databases">
        <title>A desert anoxygenic phototrophic bacterium fixes CO2 using RubisCO under aerobic conditions.</title>
        <authorList>
            <person name="Tang K."/>
        </authorList>
    </citation>
    <scope>NUCLEOTIDE SEQUENCE [LARGE SCALE GENOMIC DNA]</scope>
    <source>
        <strain evidence="1">MIMtkB3</strain>
    </source>
</reference>